<dbReference type="GO" id="GO:0046872">
    <property type="term" value="F:metal ion binding"/>
    <property type="evidence" value="ECO:0007669"/>
    <property type="project" value="UniProtKB-KW"/>
</dbReference>
<evidence type="ECO:0000256" key="3">
    <source>
        <dbReference type="ARBA" id="ARBA00022723"/>
    </source>
</evidence>
<evidence type="ECO:0000256" key="1">
    <source>
        <dbReference type="ARBA" id="ARBA00001936"/>
    </source>
</evidence>
<dbReference type="EMBL" id="KN831946">
    <property type="protein sequence ID" value="KIO13537.1"/>
    <property type="molecule type" value="Genomic_DNA"/>
</dbReference>
<dbReference type="HOGENOM" id="CLU_018689_0_0_1"/>
<name>A0A0C3KVG5_PISTI</name>
<organism evidence="8 9">
    <name type="scientific">Pisolithus tinctorius Marx 270</name>
    <dbReference type="NCBI Taxonomy" id="870435"/>
    <lineage>
        <taxon>Eukaryota</taxon>
        <taxon>Fungi</taxon>
        <taxon>Dikarya</taxon>
        <taxon>Basidiomycota</taxon>
        <taxon>Agaricomycotina</taxon>
        <taxon>Agaricomycetes</taxon>
        <taxon>Agaricomycetidae</taxon>
        <taxon>Boletales</taxon>
        <taxon>Sclerodermatineae</taxon>
        <taxon>Pisolithaceae</taxon>
        <taxon>Pisolithus</taxon>
    </lineage>
</organism>
<sequence length="297" mass="33205">MSTVASDNLIPSASLILVNECNEVLLVQRSTRTRSFAGMHVFPGGNFDTGRDTSLAITAIRETFEETGVLLASPMSPQALSKSDLERDRSAVHRQELDFQAFLLRHKCVPALKSLHPFTTWITPLTSSRRFRTQFFISFFPTCLEEHSSGTGIGRVPTTDGGEEVQSTCFLHPRVAIAEFKKGNINLAPPQYYILETLRQLLPGDVQTPEEREKLILLSQRPFGRLVIRPRLYQDPVSSATMFLYEGDELRGGPVGQLHRVLVKQNGTVFLEINLQRNFDIFKVDVSEAPGTTATKL</sequence>
<evidence type="ECO:0000256" key="5">
    <source>
        <dbReference type="ARBA" id="ARBA00022842"/>
    </source>
</evidence>
<dbReference type="Pfam" id="PF00293">
    <property type="entry name" value="NUDIX"/>
    <property type="match status" value="1"/>
</dbReference>
<dbReference type="Gene3D" id="3.90.79.10">
    <property type="entry name" value="Nucleoside Triphosphate Pyrophosphohydrolase"/>
    <property type="match status" value="1"/>
</dbReference>
<comment type="cofactor">
    <cofactor evidence="1">
        <name>Mn(2+)</name>
        <dbReference type="ChEBI" id="CHEBI:29035"/>
    </cofactor>
</comment>
<dbReference type="PROSITE" id="PS51462">
    <property type="entry name" value="NUDIX"/>
    <property type="match status" value="1"/>
</dbReference>
<dbReference type="PANTHER" id="PTHR12318">
    <property type="entry name" value="TESTOSTERONE-REGULATED PROTEIN RP2"/>
    <property type="match status" value="1"/>
</dbReference>
<keyword evidence="5" id="KW-0460">Magnesium</keyword>
<dbReference type="AlphaFoldDB" id="A0A0C3KVG5"/>
<dbReference type="PANTHER" id="PTHR12318:SF0">
    <property type="entry name" value="ACYL-COENZYME A DIPHOSPHATASE NUDT19"/>
    <property type="match status" value="1"/>
</dbReference>
<dbReference type="STRING" id="870435.A0A0C3KVG5"/>
<dbReference type="InterPro" id="IPR000086">
    <property type="entry name" value="NUDIX_hydrolase_dom"/>
</dbReference>
<evidence type="ECO:0000256" key="4">
    <source>
        <dbReference type="ARBA" id="ARBA00022801"/>
    </source>
</evidence>
<evidence type="ECO:0000256" key="2">
    <source>
        <dbReference type="ARBA" id="ARBA00001946"/>
    </source>
</evidence>
<evidence type="ECO:0000313" key="9">
    <source>
        <dbReference type="Proteomes" id="UP000054217"/>
    </source>
</evidence>
<reference evidence="8 9" key="1">
    <citation type="submission" date="2014-04" db="EMBL/GenBank/DDBJ databases">
        <authorList>
            <consortium name="DOE Joint Genome Institute"/>
            <person name="Kuo A."/>
            <person name="Kohler A."/>
            <person name="Costa M.D."/>
            <person name="Nagy L.G."/>
            <person name="Floudas D."/>
            <person name="Copeland A."/>
            <person name="Barry K.W."/>
            <person name="Cichocki N."/>
            <person name="Veneault-Fourrey C."/>
            <person name="LaButti K."/>
            <person name="Lindquist E.A."/>
            <person name="Lipzen A."/>
            <person name="Lundell T."/>
            <person name="Morin E."/>
            <person name="Murat C."/>
            <person name="Sun H."/>
            <person name="Tunlid A."/>
            <person name="Henrissat B."/>
            <person name="Grigoriev I.V."/>
            <person name="Hibbett D.S."/>
            <person name="Martin F."/>
            <person name="Nordberg H.P."/>
            <person name="Cantor M.N."/>
            <person name="Hua S.X."/>
        </authorList>
    </citation>
    <scope>NUCLEOTIDE SEQUENCE [LARGE SCALE GENOMIC DNA]</scope>
    <source>
        <strain evidence="8 9">Marx 270</strain>
    </source>
</reference>
<dbReference type="CDD" id="cd18870">
    <property type="entry name" value="NUDIX_AcylCoAdiphos_Nudt19"/>
    <property type="match status" value="1"/>
</dbReference>
<keyword evidence="6" id="KW-0464">Manganese</keyword>
<dbReference type="InterPro" id="IPR039121">
    <property type="entry name" value="NUDT19"/>
</dbReference>
<proteinExistence type="predicted"/>
<gene>
    <name evidence="8" type="ORF">M404DRAFT_122121</name>
</gene>
<keyword evidence="4" id="KW-0378">Hydrolase</keyword>
<evidence type="ECO:0000256" key="6">
    <source>
        <dbReference type="ARBA" id="ARBA00023211"/>
    </source>
</evidence>
<keyword evidence="3" id="KW-0479">Metal-binding</keyword>
<comment type="cofactor">
    <cofactor evidence="2">
        <name>Mg(2+)</name>
        <dbReference type="ChEBI" id="CHEBI:18420"/>
    </cofactor>
</comment>
<dbReference type="GO" id="GO:0016818">
    <property type="term" value="F:hydrolase activity, acting on acid anhydrides, in phosphorus-containing anhydrides"/>
    <property type="evidence" value="ECO:0007669"/>
    <property type="project" value="InterPro"/>
</dbReference>
<accession>A0A0C3KVG5</accession>
<dbReference type="Proteomes" id="UP000054217">
    <property type="component" value="Unassembled WGS sequence"/>
</dbReference>
<dbReference type="InParanoid" id="A0A0C3KVG5"/>
<protein>
    <recommendedName>
        <fullName evidence="7">Nudix hydrolase domain-containing protein</fullName>
    </recommendedName>
</protein>
<keyword evidence="9" id="KW-1185">Reference proteome</keyword>
<evidence type="ECO:0000259" key="7">
    <source>
        <dbReference type="PROSITE" id="PS51462"/>
    </source>
</evidence>
<dbReference type="SUPFAM" id="SSF55811">
    <property type="entry name" value="Nudix"/>
    <property type="match status" value="1"/>
</dbReference>
<reference evidence="9" key="2">
    <citation type="submission" date="2015-01" db="EMBL/GenBank/DDBJ databases">
        <title>Evolutionary Origins and Diversification of the Mycorrhizal Mutualists.</title>
        <authorList>
            <consortium name="DOE Joint Genome Institute"/>
            <consortium name="Mycorrhizal Genomics Consortium"/>
            <person name="Kohler A."/>
            <person name="Kuo A."/>
            <person name="Nagy L.G."/>
            <person name="Floudas D."/>
            <person name="Copeland A."/>
            <person name="Barry K.W."/>
            <person name="Cichocki N."/>
            <person name="Veneault-Fourrey C."/>
            <person name="LaButti K."/>
            <person name="Lindquist E.A."/>
            <person name="Lipzen A."/>
            <person name="Lundell T."/>
            <person name="Morin E."/>
            <person name="Murat C."/>
            <person name="Riley R."/>
            <person name="Ohm R."/>
            <person name="Sun H."/>
            <person name="Tunlid A."/>
            <person name="Henrissat B."/>
            <person name="Grigoriev I.V."/>
            <person name="Hibbett D.S."/>
            <person name="Martin F."/>
        </authorList>
    </citation>
    <scope>NUCLEOTIDE SEQUENCE [LARGE SCALE GENOMIC DNA]</scope>
    <source>
        <strain evidence="9">Marx 270</strain>
    </source>
</reference>
<dbReference type="InterPro" id="IPR015797">
    <property type="entry name" value="NUDIX_hydrolase-like_dom_sf"/>
</dbReference>
<dbReference type="OrthoDB" id="1695362at2759"/>
<feature type="domain" description="Nudix hydrolase" evidence="7">
    <location>
        <begin position="8"/>
        <end position="193"/>
    </location>
</feature>
<dbReference type="GO" id="GO:0005739">
    <property type="term" value="C:mitochondrion"/>
    <property type="evidence" value="ECO:0007669"/>
    <property type="project" value="TreeGrafter"/>
</dbReference>
<evidence type="ECO:0000313" key="8">
    <source>
        <dbReference type="EMBL" id="KIO13537.1"/>
    </source>
</evidence>